<dbReference type="PATRIC" id="fig|1002367.3.peg.324"/>
<dbReference type="Pfam" id="PF25583">
    <property type="entry name" value="WCX"/>
    <property type="match status" value="1"/>
</dbReference>
<dbReference type="HOGENOM" id="CLU_041141_6_3_10"/>
<evidence type="ECO:0000313" key="2">
    <source>
        <dbReference type="EMBL" id="EHJ41647.1"/>
    </source>
</evidence>
<sequence length="160" mass="19276">MRIFAFELIILLLWKNQRNSFVNLLLARNVDYNYLRLYSLDRIEGVNLTDAHFVLPKDFCAKEYFAEYFGIVLDESVPLQRIVLRADKCHQHYMRTLPLHHSQKEIYACDDYADFELALRPTYDFYMKLMSFGNMIKVLEPKSLQEKIYKWLEKTIEVYK</sequence>
<comment type="caution">
    <text evidence="2">The sequence shown here is derived from an EMBL/GenBank/DDBJ whole genome shotgun (WGS) entry which is preliminary data.</text>
</comment>
<feature type="domain" description="WCX" evidence="1">
    <location>
        <begin position="81"/>
        <end position="154"/>
    </location>
</feature>
<dbReference type="EMBL" id="AFZZ01000053">
    <property type="protein sequence ID" value="EHJ41647.1"/>
    <property type="molecule type" value="Genomic_DNA"/>
</dbReference>
<evidence type="ECO:0000313" key="3">
    <source>
        <dbReference type="Proteomes" id="UP000004407"/>
    </source>
</evidence>
<dbReference type="AlphaFoldDB" id="G6AUX4"/>
<reference evidence="2 3" key="1">
    <citation type="submission" date="2011-08" db="EMBL/GenBank/DDBJ databases">
        <authorList>
            <person name="Weinstock G."/>
            <person name="Sodergren E."/>
            <person name="Clifton S."/>
            <person name="Fulton L."/>
            <person name="Fulton B."/>
            <person name="Courtney L."/>
            <person name="Fronick C."/>
            <person name="Harrison M."/>
            <person name="Strong C."/>
            <person name="Farmer C."/>
            <person name="Delahaunty K."/>
            <person name="Markovic C."/>
            <person name="Hall O."/>
            <person name="Minx P."/>
            <person name="Tomlinson C."/>
            <person name="Mitreva M."/>
            <person name="Hou S."/>
            <person name="Chen J."/>
            <person name="Wollam A."/>
            <person name="Pepin K.H."/>
            <person name="Johnson M."/>
            <person name="Bhonagiri V."/>
            <person name="Zhang X."/>
            <person name="Suruliraj S."/>
            <person name="Warren W."/>
            <person name="Chinwalla A."/>
            <person name="Mardis E.R."/>
            <person name="Wilson R.K."/>
        </authorList>
    </citation>
    <scope>NUCLEOTIDE SEQUENCE [LARGE SCALE GENOMIC DNA]</scope>
    <source>
        <strain evidence="2 3">DSM 18206</strain>
    </source>
</reference>
<dbReference type="PANTHER" id="PTHR34580:SF9">
    <property type="entry name" value="SLL5097 PROTEIN"/>
    <property type="match status" value="1"/>
</dbReference>
<dbReference type="Proteomes" id="UP000004407">
    <property type="component" value="Unassembled WGS sequence"/>
</dbReference>
<proteinExistence type="predicted"/>
<dbReference type="eggNOG" id="COG2378">
    <property type="taxonomic scope" value="Bacteria"/>
</dbReference>
<name>G6AUX4_9BACT</name>
<protein>
    <recommendedName>
        <fullName evidence="1">WCX domain-containing protein</fullName>
    </recommendedName>
</protein>
<dbReference type="InterPro" id="IPR051534">
    <property type="entry name" value="CBASS_pafABC_assoc_protein"/>
</dbReference>
<accession>G6AUX4</accession>
<dbReference type="InterPro" id="IPR057727">
    <property type="entry name" value="WCX_dom"/>
</dbReference>
<gene>
    <name evidence="2" type="ORF">HMPREF0673_00409</name>
</gene>
<dbReference type="PANTHER" id="PTHR34580">
    <property type="match status" value="1"/>
</dbReference>
<organism evidence="2 3">
    <name type="scientific">Leyella stercorea DSM 18206</name>
    <dbReference type="NCBI Taxonomy" id="1002367"/>
    <lineage>
        <taxon>Bacteria</taxon>
        <taxon>Pseudomonadati</taxon>
        <taxon>Bacteroidota</taxon>
        <taxon>Bacteroidia</taxon>
        <taxon>Bacteroidales</taxon>
        <taxon>Prevotellaceae</taxon>
        <taxon>Leyella</taxon>
    </lineage>
</organism>
<evidence type="ECO:0000259" key="1">
    <source>
        <dbReference type="Pfam" id="PF25583"/>
    </source>
</evidence>